<protein>
    <recommendedName>
        <fullName evidence="3">UDP-glucose 4-epimerase</fullName>
    </recommendedName>
    <alternativeName>
        <fullName evidence="6">Galactowaldenase</fullName>
    </alternativeName>
    <alternativeName>
        <fullName evidence="5">UDP-galactose 4-epimerase</fullName>
    </alternativeName>
</protein>
<dbReference type="PANTHER" id="PTHR43725">
    <property type="entry name" value="UDP-GLUCOSE 4-EPIMERASE"/>
    <property type="match status" value="1"/>
</dbReference>
<dbReference type="PANTHER" id="PTHR43725:SF53">
    <property type="entry name" value="UDP-ARABINOSE 4-EPIMERASE 1"/>
    <property type="match status" value="1"/>
</dbReference>
<keyword evidence="4" id="KW-0299">Galactose metabolism</keyword>
<comment type="similarity">
    <text evidence="2">Belongs to the NAD(P)-dependent epimerase/dehydratase family.</text>
</comment>
<dbReference type="SUPFAM" id="SSF51735">
    <property type="entry name" value="NAD(P)-binding Rossmann-fold domains"/>
    <property type="match status" value="1"/>
</dbReference>
<dbReference type="GO" id="GO:0006012">
    <property type="term" value="P:galactose metabolic process"/>
    <property type="evidence" value="ECO:0007669"/>
    <property type="project" value="UniProtKB-KW"/>
</dbReference>
<evidence type="ECO:0000256" key="4">
    <source>
        <dbReference type="ARBA" id="ARBA00023144"/>
    </source>
</evidence>
<comment type="pathway">
    <text evidence="1">Carbohydrate metabolism; galactose metabolism.</text>
</comment>
<sequence>MKVLVSGGAGFIGSNLVDKLINLGHNVCIIDNLSTGNINNVNKKAKLYINDILDPNVSKIFEKEKFDIVYHLAAQIDVQKSITNPIFDSDVNVCGTINIINNCVNYNVKKIVYSSSAAVYGHPGYLPIDEKHGISPISYYGLSKYTAEEYIKVFSNLNNLDFTILRYANVYGIRQDPKGEGGVISTFMNSLFKKQPIYIFGDGSALRDYIFVEDIVDANIAALSSGGKERFNIGTGVYTSVKELAEDMIDIIGLKCNIEYESARKGDITNSYFNISKAKNKLNWIPKFSLKDGLKKTIEYYRNNLED</sequence>
<keyword evidence="4" id="KW-0119">Carbohydrate metabolism</keyword>
<evidence type="ECO:0000256" key="3">
    <source>
        <dbReference type="ARBA" id="ARBA00018569"/>
    </source>
</evidence>
<dbReference type="Proteomes" id="UP000182204">
    <property type="component" value="Chromosome"/>
</dbReference>
<evidence type="ECO:0000313" key="8">
    <source>
        <dbReference type="EMBL" id="APH16614.1"/>
    </source>
</evidence>
<dbReference type="Gene3D" id="3.90.25.10">
    <property type="entry name" value="UDP-galactose 4-epimerase, domain 1"/>
    <property type="match status" value="1"/>
</dbReference>
<evidence type="ECO:0000313" key="9">
    <source>
        <dbReference type="Proteomes" id="UP000182204"/>
    </source>
</evidence>
<dbReference type="eggNOG" id="COG1087">
    <property type="taxonomic scope" value="Bacteria"/>
</dbReference>
<gene>
    <name evidence="8" type="ORF">NPD5_4177</name>
</gene>
<dbReference type="Pfam" id="PF01370">
    <property type="entry name" value="Epimerase"/>
    <property type="match status" value="1"/>
</dbReference>
<organism evidence="8 9">
    <name type="scientific">Clostridium sporogenes</name>
    <dbReference type="NCBI Taxonomy" id="1509"/>
    <lineage>
        <taxon>Bacteria</taxon>
        <taxon>Bacillati</taxon>
        <taxon>Bacillota</taxon>
        <taxon>Clostridia</taxon>
        <taxon>Eubacteriales</taxon>
        <taxon>Clostridiaceae</taxon>
        <taxon>Clostridium</taxon>
    </lineage>
</organism>
<dbReference type="AlphaFoldDB" id="A0A1L3NKJ5"/>
<proteinExistence type="inferred from homology"/>
<evidence type="ECO:0000256" key="1">
    <source>
        <dbReference type="ARBA" id="ARBA00004947"/>
    </source>
</evidence>
<evidence type="ECO:0000256" key="6">
    <source>
        <dbReference type="ARBA" id="ARBA00033067"/>
    </source>
</evidence>
<name>A0A1L3NKJ5_CLOSG</name>
<dbReference type="GO" id="GO:0016853">
    <property type="term" value="F:isomerase activity"/>
    <property type="evidence" value="ECO:0007669"/>
    <property type="project" value="UniProtKB-KW"/>
</dbReference>
<dbReference type="STRING" id="413999.CBO2101"/>
<dbReference type="EMBL" id="CP013243">
    <property type="protein sequence ID" value="APH16614.1"/>
    <property type="molecule type" value="Genomic_DNA"/>
</dbReference>
<evidence type="ECO:0000256" key="5">
    <source>
        <dbReference type="ARBA" id="ARBA00031367"/>
    </source>
</evidence>
<reference evidence="8 9" key="1">
    <citation type="submission" date="2015-11" db="EMBL/GenBank/DDBJ databases">
        <authorList>
            <person name="Hill K.K."/>
            <person name="Shirey T.B."/>
            <person name="Raphael B."/>
            <person name="Daligault H.E."/>
            <person name="Davenport K.W."/>
            <person name="Bruce D.C."/>
            <person name="Foley B.T."/>
            <person name="Johnson S.L."/>
        </authorList>
    </citation>
    <scope>NUCLEOTIDE SEQUENCE [LARGE SCALE GENOMIC DNA]</scope>
    <source>
        <strain evidence="8 9">CDC_1632</strain>
    </source>
</reference>
<evidence type="ECO:0000259" key="7">
    <source>
        <dbReference type="Pfam" id="PF01370"/>
    </source>
</evidence>
<dbReference type="Gene3D" id="3.40.50.720">
    <property type="entry name" value="NAD(P)-binding Rossmann-like Domain"/>
    <property type="match status" value="1"/>
</dbReference>
<feature type="domain" description="NAD-dependent epimerase/dehydratase" evidence="7">
    <location>
        <begin position="3"/>
        <end position="234"/>
    </location>
</feature>
<keyword evidence="8" id="KW-0413">Isomerase</keyword>
<dbReference type="RefSeq" id="WP_072587184.1">
    <property type="nucleotide sequence ID" value="NZ_CP013243.1"/>
</dbReference>
<dbReference type="InterPro" id="IPR001509">
    <property type="entry name" value="Epimerase_deHydtase"/>
</dbReference>
<accession>A0A1L3NKJ5</accession>
<dbReference type="InterPro" id="IPR036291">
    <property type="entry name" value="NAD(P)-bd_dom_sf"/>
</dbReference>
<evidence type="ECO:0000256" key="2">
    <source>
        <dbReference type="ARBA" id="ARBA00007637"/>
    </source>
</evidence>